<dbReference type="GO" id="GO:0033853">
    <property type="term" value="F:aspartate-prephenate aminotransferase activity"/>
    <property type="evidence" value="ECO:0007669"/>
    <property type="project" value="UniProtKB-ARBA"/>
</dbReference>
<evidence type="ECO:0000256" key="3">
    <source>
        <dbReference type="ARBA" id="ARBA00022576"/>
    </source>
</evidence>
<evidence type="ECO:0000256" key="1">
    <source>
        <dbReference type="ARBA" id="ARBA00001933"/>
    </source>
</evidence>
<dbReference type="SUPFAM" id="SSF51679">
    <property type="entry name" value="Bacterial luciferase-like"/>
    <property type="match status" value="1"/>
</dbReference>
<evidence type="ECO:0000256" key="2">
    <source>
        <dbReference type="ARBA" id="ARBA00007441"/>
    </source>
</evidence>
<dbReference type="PANTHER" id="PTHR30011">
    <property type="entry name" value="ALKANESULFONATE MONOOXYGENASE-RELATED"/>
    <property type="match status" value="1"/>
</dbReference>
<dbReference type="GO" id="GO:0004497">
    <property type="term" value="F:monooxygenase activity"/>
    <property type="evidence" value="ECO:0007669"/>
    <property type="project" value="UniProtKB-KW"/>
</dbReference>
<dbReference type="PROSITE" id="PS00105">
    <property type="entry name" value="AA_TRANSFER_CLASS_1"/>
    <property type="match status" value="1"/>
</dbReference>
<dbReference type="NCBIfam" id="TIGR03860">
    <property type="entry name" value="FMN_nitrolo"/>
    <property type="match status" value="1"/>
</dbReference>
<name>A0A0A2W0U3_BEABA</name>
<dbReference type="InterPro" id="IPR011251">
    <property type="entry name" value="Luciferase-like_dom"/>
</dbReference>
<evidence type="ECO:0000256" key="4">
    <source>
        <dbReference type="ARBA" id="ARBA00022630"/>
    </source>
</evidence>
<evidence type="ECO:0000259" key="11">
    <source>
        <dbReference type="Pfam" id="PF00155"/>
    </source>
</evidence>
<dbReference type="Gene3D" id="3.90.1150.10">
    <property type="entry name" value="Aspartate Aminotransferase, domain 1"/>
    <property type="match status" value="1"/>
</dbReference>
<dbReference type="InterPro" id="IPR004839">
    <property type="entry name" value="Aminotransferase_I/II_large"/>
</dbReference>
<dbReference type="GO" id="GO:0033854">
    <property type="term" value="F:glutamate-prephenate aminotransferase activity"/>
    <property type="evidence" value="ECO:0007669"/>
    <property type="project" value="UniProtKB-ARBA"/>
</dbReference>
<keyword evidence="4" id="KW-0285">Flavoprotein</keyword>
<dbReference type="GO" id="GO:0047536">
    <property type="term" value="F:2-aminoadipate transaminase activity"/>
    <property type="evidence" value="ECO:0007669"/>
    <property type="project" value="EnsemblFungi"/>
</dbReference>
<dbReference type="InterPro" id="IPR004838">
    <property type="entry name" value="NHTrfase_class1_PyrdxlP-BS"/>
</dbReference>
<proteinExistence type="inferred from homology"/>
<dbReference type="GO" id="GO:0016212">
    <property type="term" value="F:kynurenine-oxoglutarate transaminase activity"/>
    <property type="evidence" value="ECO:0007669"/>
    <property type="project" value="EnsemblFungi"/>
</dbReference>
<evidence type="ECO:0000256" key="8">
    <source>
        <dbReference type="ARBA" id="ARBA00023002"/>
    </source>
</evidence>
<dbReference type="STRING" id="1245745.A0A0A2W0U3"/>
<dbReference type="InterPro" id="IPR015421">
    <property type="entry name" value="PyrdxlP-dep_Trfase_major"/>
</dbReference>
<dbReference type="InterPro" id="IPR015424">
    <property type="entry name" value="PyrdxlP-dep_Trfase"/>
</dbReference>
<evidence type="ECO:0000256" key="9">
    <source>
        <dbReference type="ARBA" id="ARBA00023033"/>
    </source>
</evidence>
<dbReference type="Pfam" id="PF00155">
    <property type="entry name" value="Aminotran_1_2"/>
    <property type="match status" value="1"/>
</dbReference>
<dbReference type="HOGENOM" id="CLU_345115_0_0_1"/>
<dbReference type="FunFam" id="3.40.640.10:FF:000033">
    <property type="entry name" value="Aspartate aminotransferase"/>
    <property type="match status" value="1"/>
</dbReference>
<dbReference type="InterPro" id="IPR036661">
    <property type="entry name" value="Luciferase-like_sf"/>
</dbReference>
<comment type="cofactor">
    <cofactor evidence="1">
        <name>pyridoxal 5'-phosphate</name>
        <dbReference type="ChEBI" id="CHEBI:597326"/>
    </cofactor>
</comment>
<dbReference type="Proteomes" id="UP000030106">
    <property type="component" value="Unassembled WGS sequence"/>
</dbReference>
<feature type="domain" description="Aminotransferase class I/classII large" evidence="11">
    <location>
        <begin position="452"/>
        <end position="802"/>
    </location>
</feature>
<dbReference type="SUPFAM" id="SSF53383">
    <property type="entry name" value="PLP-dependent transferases"/>
    <property type="match status" value="1"/>
</dbReference>
<comment type="caution">
    <text evidence="13">The sequence shown here is derived from an EMBL/GenBank/DDBJ whole genome shotgun (WGS) entry which is preliminary data.</text>
</comment>
<dbReference type="InterPro" id="IPR015422">
    <property type="entry name" value="PyrdxlP-dep_Trfase_small"/>
</dbReference>
<comment type="similarity">
    <text evidence="2">Belongs to the class-I pyridoxal-phosphate-dependent aminotransferase family.</text>
</comment>
<keyword evidence="7" id="KW-0663">Pyridoxal phosphate</keyword>
<dbReference type="PANTHER" id="PTHR30011:SF16">
    <property type="entry name" value="C2H2 FINGER DOMAIN TRANSCRIPTION FACTOR (EUROFUNG)-RELATED"/>
    <property type="match status" value="1"/>
</dbReference>
<organism evidence="13 14">
    <name type="scientific">Beauveria bassiana D1-5</name>
    <dbReference type="NCBI Taxonomy" id="1245745"/>
    <lineage>
        <taxon>Eukaryota</taxon>
        <taxon>Fungi</taxon>
        <taxon>Dikarya</taxon>
        <taxon>Ascomycota</taxon>
        <taxon>Pezizomycotina</taxon>
        <taxon>Sordariomycetes</taxon>
        <taxon>Hypocreomycetidae</taxon>
        <taxon>Hypocreales</taxon>
        <taxon>Cordycipitaceae</taxon>
        <taxon>Beauveria</taxon>
    </lineage>
</organism>
<dbReference type="Gene3D" id="3.40.640.10">
    <property type="entry name" value="Type I PLP-dependent aspartate aminotransferase-like (Major domain)"/>
    <property type="match status" value="1"/>
</dbReference>
<dbReference type="GO" id="GO:0016705">
    <property type="term" value="F:oxidoreductase activity, acting on paired donors, with incorporation or reduction of molecular oxygen"/>
    <property type="evidence" value="ECO:0007669"/>
    <property type="project" value="InterPro"/>
</dbReference>
<dbReference type="GO" id="GO:0034276">
    <property type="term" value="P:kynurenic acid biosynthetic process"/>
    <property type="evidence" value="ECO:0007669"/>
    <property type="project" value="EnsemblFungi"/>
</dbReference>
<dbReference type="CDD" id="cd00609">
    <property type="entry name" value="AAT_like"/>
    <property type="match status" value="1"/>
</dbReference>
<dbReference type="GO" id="GO:0030170">
    <property type="term" value="F:pyridoxal phosphate binding"/>
    <property type="evidence" value="ECO:0007669"/>
    <property type="project" value="InterPro"/>
</dbReference>
<gene>
    <name evidence="13" type="ORF">BBAD15_g634</name>
</gene>
<protein>
    <submittedName>
        <fullName evidence="13">Putative monooxygenase yxeK</fullName>
    </submittedName>
</protein>
<keyword evidence="3" id="KW-0032">Aminotransferase</keyword>
<dbReference type="GO" id="GO:0005739">
    <property type="term" value="C:mitochondrion"/>
    <property type="evidence" value="ECO:0007669"/>
    <property type="project" value="EnsemblFungi"/>
</dbReference>
<feature type="domain" description="Luciferase-like" evidence="12">
    <location>
        <begin position="29"/>
        <end position="387"/>
    </location>
</feature>
<keyword evidence="8" id="KW-0560">Oxidoreductase</keyword>
<reference evidence="13 14" key="1">
    <citation type="submission" date="2012-10" db="EMBL/GenBank/DDBJ databases">
        <title>Genome sequencing and analysis of entomopathogenic fungi Beauveria bassiana D1-5.</title>
        <authorList>
            <person name="Li Q."/>
            <person name="Wang L."/>
            <person name="Zhang Z."/>
            <person name="Wang Q."/>
            <person name="Ren J."/>
            <person name="Wang M."/>
            <person name="Xu W."/>
            <person name="Wang J."/>
            <person name="Lu Y."/>
            <person name="Du Q."/>
            <person name="Sun Z."/>
        </authorList>
    </citation>
    <scope>NUCLEOTIDE SEQUENCE [LARGE SCALE GENOMIC DNA]</scope>
    <source>
        <strain evidence="13 14">D1-5</strain>
    </source>
</reference>
<dbReference type="InterPro" id="IPR016215">
    <property type="entry name" value="NTA_MOA"/>
</dbReference>
<keyword evidence="6" id="KW-0808">Transferase</keyword>
<dbReference type="Gene3D" id="3.20.20.30">
    <property type="entry name" value="Luciferase-like domain"/>
    <property type="match status" value="1"/>
</dbReference>
<keyword evidence="5" id="KW-0288">FMN</keyword>
<keyword evidence="9 13" id="KW-0503">Monooxygenase</keyword>
<dbReference type="CDD" id="cd01095">
    <property type="entry name" value="Nitrilotriacetate_monoxgenase"/>
    <property type="match status" value="1"/>
</dbReference>
<accession>A0A0A2W0U3</accession>
<comment type="similarity">
    <text evidence="10">Belongs to the NtaA/SnaA/DszA monooxygenase family.</text>
</comment>
<evidence type="ECO:0000256" key="5">
    <source>
        <dbReference type="ARBA" id="ARBA00022643"/>
    </source>
</evidence>
<evidence type="ECO:0000256" key="6">
    <source>
        <dbReference type="ARBA" id="ARBA00022679"/>
    </source>
</evidence>
<evidence type="ECO:0000313" key="13">
    <source>
        <dbReference type="EMBL" id="KGQ13528.1"/>
    </source>
</evidence>
<dbReference type="EMBL" id="ANFO01000038">
    <property type="protein sequence ID" value="KGQ13528.1"/>
    <property type="molecule type" value="Genomic_DNA"/>
</dbReference>
<sequence>MNNIDTLTANKRLRLGLFVQPVGQHVSGWRLTEQLGSPTDIDWLITLAKKAEAGRFDLFFVGDALATSMYRLPSTMARLEPLTLLSALAVHTRRIGLAATASTTFSDPFTMARSFSSLDHISRGRAAWNVVTSFSADVAKNFSRDDMPNHAERYARAREFLDVAFKLWEGWQEGAVQPDKQSGQYFVNEKIQPINHVGEHFQVQGPLNITRSPQGRPVIIEAGSSSDGQKLAAETAEVIFTAAASLEEAQAFYQSQKNQVKAAGRNPDQVVIMPGVMPIIGRTREEATALWKSLNALVDIDNGLKQLSLRFGMDMSAFPLDGPVPEVPLGEGNQSRVKLMTDLAKRENLTLRELAAVAAGSRGHRVIVGTADDIADDFQLWLEQGGADGFNIMPAVMPEQLDLFVELVMPELRRRGLYPAEMKLSQRVQRVTLSANAAARDLTRQLKADGVDILDLTTGEPDFDTPRHIREAAWQAMEEGQTRYTPTQGTLLLRKAVQAKLLRENNLDFTSDEIVIANGAKQIIFNAFAATLDDGDEVLVPAPYWPTFPDSVRFNGGEAVILACPLEQHYKLLPAQLEQAITPRTRWLVLNNPGNPSGMVYSPQELEALADVLRQHPQVWILLDELYEHILFDARQHVNLLNVAPDLRQRTLLVGGVSKTYAMTGWRIGYGAAPVPLAHQLAVVQSQISSGASAVSQAAAAAAFNGGLDFLPQQVAAYQARRDALVDILRPVEGLELLQPEGAFFVFIRVAGLLGRVKANGKRLEHEEDVMHLLLENGVSGVAGSAYGLSPYFRLSIATDFDTVVEAGRRIARACATLR</sequence>
<dbReference type="Pfam" id="PF00296">
    <property type="entry name" value="Bac_luciferase"/>
    <property type="match status" value="1"/>
</dbReference>
<dbReference type="InterPro" id="IPR051260">
    <property type="entry name" value="Diverse_substr_monoxygenases"/>
</dbReference>
<evidence type="ECO:0000256" key="10">
    <source>
        <dbReference type="ARBA" id="ARBA00033748"/>
    </source>
</evidence>
<evidence type="ECO:0000256" key="7">
    <source>
        <dbReference type="ARBA" id="ARBA00022898"/>
    </source>
</evidence>
<evidence type="ECO:0000313" key="14">
    <source>
        <dbReference type="Proteomes" id="UP000030106"/>
    </source>
</evidence>
<dbReference type="AlphaFoldDB" id="A0A0A2W0U3"/>
<evidence type="ECO:0000259" key="12">
    <source>
        <dbReference type="Pfam" id="PF00296"/>
    </source>
</evidence>